<name>I3JM33_ORENI</name>
<reference evidence="3" key="3">
    <citation type="submission" date="2025-09" db="UniProtKB">
        <authorList>
            <consortium name="Ensembl"/>
        </authorList>
    </citation>
    <scope>IDENTIFICATION</scope>
</reference>
<sequence length="406" mass="48059">MDKMHWILFLHILMGKWIILPVLSSSSLLIECFLLTEHILCLSYFCISGQCCFFTCRLYEYHFIAENKSWYEAQRYCREKYTDLAKVFDMTDMSRLRNSTPNQGEAWIGLNNNTGGNRTWHWSLPGVKYIQNDSSWNLNGRTVNELPGNCGRKRDKLVDVSCDSTMWFICYSEMKKDKKTLHLIPKLMNWTEAQSYCRSNHTDLASGLNQVDGKEIEALMKSKNSSFRAWIGLFRDSWRWSDGSDFSFRYWDMQLFNDTQSNKKCAMTLLNRSGKWSSDECDKEKPFFCYDDKLILIKENKTWEEALDYCRKSHRGPVSITNHYQQRWVEVRAKNASSPFVWLGLRYSCTLDLWFWVNDQLVCYEKWSKNRKTEECGRAVGMQRGGQHEWVSQRDNEKYNFICSVK</sequence>
<dbReference type="AlphaFoldDB" id="I3JM33"/>
<reference evidence="3" key="2">
    <citation type="submission" date="2025-08" db="UniProtKB">
        <authorList>
            <consortium name="Ensembl"/>
        </authorList>
    </citation>
    <scope>IDENTIFICATION</scope>
</reference>
<feature type="domain" description="C-type lectin" evidence="2">
    <location>
        <begin position="188"/>
        <end position="290"/>
    </location>
</feature>
<dbReference type="CDD" id="cd00037">
    <property type="entry name" value="CLECT"/>
    <property type="match status" value="1"/>
</dbReference>
<dbReference type="InterPro" id="IPR016187">
    <property type="entry name" value="CTDL_fold"/>
</dbReference>
<accession>I3JM33</accession>
<feature type="transmembrane region" description="Helical" evidence="1">
    <location>
        <begin position="7"/>
        <end position="30"/>
    </location>
</feature>
<dbReference type="SMART" id="SM00034">
    <property type="entry name" value="CLECT"/>
    <property type="match status" value="3"/>
</dbReference>
<dbReference type="PROSITE" id="PS50041">
    <property type="entry name" value="C_TYPE_LECTIN_2"/>
    <property type="match status" value="3"/>
</dbReference>
<proteinExistence type="predicted"/>
<dbReference type="Proteomes" id="UP000005207">
    <property type="component" value="Linkage group LG3"/>
</dbReference>
<dbReference type="PANTHER" id="PTHR45784">
    <property type="entry name" value="C-TYPE LECTIN DOMAIN FAMILY 20 MEMBER A-RELATED"/>
    <property type="match status" value="1"/>
</dbReference>
<keyword evidence="1" id="KW-0812">Transmembrane</keyword>
<dbReference type="InterPro" id="IPR001304">
    <property type="entry name" value="C-type_lectin-like"/>
</dbReference>
<dbReference type="InterPro" id="IPR016186">
    <property type="entry name" value="C-type_lectin-like/link_sf"/>
</dbReference>
<dbReference type="HOGENOM" id="CLU_061186_0_0_1"/>
<evidence type="ECO:0000256" key="1">
    <source>
        <dbReference type="SAM" id="Phobius"/>
    </source>
</evidence>
<feature type="domain" description="C-type lectin" evidence="2">
    <location>
        <begin position="289"/>
        <end position="404"/>
    </location>
</feature>
<protein>
    <recommendedName>
        <fullName evidence="2">C-type lectin domain-containing protein</fullName>
    </recommendedName>
</protein>
<reference evidence="4" key="1">
    <citation type="submission" date="2012-01" db="EMBL/GenBank/DDBJ databases">
        <title>The Genome Sequence of Oreochromis niloticus (Nile Tilapia).</title>
        <authorList>
            <consortium name="Broad Institute Genome Assembly Team"/>
            <consortium name="Broad Institute Sequencing Platform"/>
            <person name="Di Palma F."/>
            <person name="Johnson J."/>
            <person name="Lander E.S."/>
            <person name="Lindblad-Toh K."/>
        </authorList>
    </citation>
    <scope>NUCLEOTIDE SEQUENCE [LARGE SCALE GENOMIC DNA]</scope>
</reference>
<gene>
    <name evidence="3" type="primary">LOC100711776</name>
</gene>
<dbReference type="eggNOG" id="ENOG502SMZZ">
    <property type="taxonomic scope" value="Eukaryota"/>
</dbReference>
<feature type="domain" description="C-type lectin" evidence="2">
    <location>
        <begin position="61"/>
        <end position="171"/>
    </location>
</feature>
<organism evidence="3 4">
    <name type="scientific">Oreochromis niloticus</name>
    <name type="common">Nile tilapia</name>
    <name type="synonym">Tilapia nilotica</name>
    <dbReference type="NCBI Taxonomy" id="8128"/>
    <lineage>
        <taxon>Eukaryota</taxon>
        <taxon>Metazoa</taxon>
        <taxon>Chordata</taxon>
        <taxon>Craniata</taxon>
        <taxon>Vertebrata</taxon>
        <taxon>Euteleostomi</taxon>
        <taxon>Actinopterygii</taxon>
        <taxon>Neopterygii</taxon>
        <taxon>Teleostei</taxon>
        <taxon>Neoteleostei</taxon>
        <taxon>Acanthomorphata</taxon>
        <taxon>Ovalentaria</taxon>
        <taxon>Cichlomorphae</taxon>
        <taxon>Cichliformes</taxon>
        <taxon>Cichlidae</taxon>
        <taxon>African cichlids</taxon>
        <taxon>Pseudocrenilabrinae</taxon>
        <taxon>Oreochromini</taxon>
        <taxon>Oreochromis</taxon>
    </lineage>
</organism>
<evidence type="ECO:0000313" key="4">
    <source>
        <dbReference type="Proteomes" id="UP000005207"/>
    </source>
</evidence>
<keyword evidence="1" id="KW-0472">Membrane</keyword>
<evidence type="ECO:0000313" key="3">
    <source>
        <dbReference type="Ensembl" id="ENSONIP00000009927.2"/>
    </source>
</evidence>
<dbReference type="PANTHER" id="PTHR45784:SF3">
    <property type="entry name" value="C-TYPE LECTIN DOMAIN FAMILY 4 MEMBER K-LIKE-RELATED"/>
    <property type="match status" value="1"/>
</dbReference>
<keyword evidence="4" id="KW-1185">Reference proteome</keyword>
<dbReference type="Gene3D" id="3.10.100.10">
    <property type="entry name" value="Mannose-Binding Protein A, subunit A"/>
    <property type="match status" value="3"/>
</dbReference>
<keyword evidence="1" id="KW-1133">Transmembrane helix</keyword>
<dbReference type="SUPFAM" id="SSF56436">
    <property type="entry name" value="C-type lectin-like"/>
    <property type="match status" value="3"/>
</dbReference>
<dbReference type="GeneTree" id="ENSGT01100000263473"/>
<dbReference type="Ensembl" id="ENSONIT00000009933.2">
    <property type="protein sequence ID" value="ENSONIP00000009927.2"/>
    <property type="gene ID" value="ENSONIG00000035811.1"/>
</dbReference>
<evidence type="ECO:0000259" key="2">
    <source>
        <dbReference type="PROSITE" id="PS50041"/>
    </source>
</evidence>
<dbReference type="Pfam" id="PF00059">
    <property type="entry name" value="Lectin_C"/>
    <property type="match status" value="3"/>
</dbReference>